<dbReference type="WBParaSite" id="PgR002_g197_t02">
    <property type="protein sequence ID" value="PgR002_g197_t02"/>
    <property type="gene ID" value="PgR002_g197"/>
</dbReference>
<reference evidence="4" key="1">
    <citation type="submission" date="2022-11" db="UniProtKB">
        <authorList>
            <consortium name="WormBaseParasite"/>
        </authorList>
    </citation>
    <scope>IDENTIFICATION</scope>
</reference>
<proteinExistence type="predicted"/>
<feature type="chain" id="PRO_5037573948" evidence="2">
    <location>
        <begin position="26"/>
        <end position="303"/>
    </location>
</feature>
<sequence length="303" mass="34326">MAERLLTDFFLSNVALLSIIMQLKAIYGEFTTHDEGICMKTISPISVHTSLYLTTPCYFSSNEVCFVFTQNPIYGVEYGCGKANGSMLPRQCGRLSAGVGHCWRRAYALSRVGWLCCCNWPRCNTRNNLIHTIEGHALFTFDTNAESTPQTVRNSAEKAEMANEIALLREEIIKATRARWWHAPMALFVAFTIVSITLLIIAISNTVAKINRLAQEESDFNDKMHGKLQYHKNLQGESVGDITDRLTAVNEYKCKRKLGQLTMTASRYFSCSKSAVKKIHIDKRSKMFKAIITKQNANLFRFH</sequence>
<dbReference type="Proteomes" id="UP000887569">
    <property type="component" value="Unplaced"/>
</dbReference>
<accession>A0A915A7H1</accession>
<keyword evidence="2" id="KW-0732">Signal</keyword>
<evidence type="ECO:0000313" key="3">
    <source>
        <dbReference type="Proteomes" id="UP000887569"/>
    </source>
</evidence>
<keyword evidence="1" id="KW-0812">Transmembrane</keyword>
<evidence type="ECO:0000256" key="1">
    <source>
        <dbReference type="SAM" id="Phobius"/>
    </source>
</evidence>
<dbReference type="AlphaFoldDB" id="A0A915A7H1"/>
<evidence type="ECO:0000256" key="2">
    <source>
        <dbReference type="SAM" id="SignalP"/>
    </source>
</evidence>
<feature type="transmembrane region" description="Helical" evidence="1">
    <location>
        <begin position="180"/>
        <end position="203"/>
    </location>
</feature>
<keyword evidence="1" id="KW-0472">Membrane</keyword>
<evidence type="ECO:0000313" key="4">
    <source>
        <dbReference type="WBParaSite" id="PgR002_g197_t02"/>
    </source>
</evidence>
<name>A0A915A7H1_PARUN</name>
<keyword evidence="1" id="KW-1133">Transmembrane helix</keyword>
<feature type="signal peptide" evidence="2">
    <location>
        <begin position="1"/>
        <end position="25"/>
    </location>
</feature>
<organism evidence="3 4">
    <name type="scientific">Parascaris univalens</name>
    <name type="common">Nematode worm</name>
    <dbReference type="NCBI Taxonomy" id="6257"/>
    <lineage>
        <taxon>Eukaryota</taxon>
        <taxon>Metazoa</taxon>
        <taxon>Ecdysozoa</taxon>
        <taxon>Nematoda</taxon>
        <taxon>Chromadorea</taxon>
        <taxon>Rhabditida</taxon>
        <taxon>Spirurina</taxon>
        <taxon>Ascaridomorpha</taxon>
        <taxon>Ascaridoidea</taxon>
        <taxon>Ascarididae</taxon>
        <taxon>Parascaris</taxon>
    </lineage>
</organism>
<keyword evidence="3" id="KW-1185">Reference proteome</keyword>
<protein>
    <submittedName>
        <fullName evidence="4">Col_cuticle_N domain-containing protein</fullName>
    </submittedName>
</protein>